<evidence type="ECO:0000256" key="1">
    <source>
        <dbReference type="ARBA" id="ARBA00004370"/>
    </source>
</evidence>
<feature type="signal peptide" evidence="7">
    <location>
        <begin position="1"/>
        <end position="22"/>
    </location>
</feature>
<dbReference type="GO" id="GO:0016020">
    <property type="term" value="C:membrane"/>
    <property type="evidence" value="ECO:0007669"/>
    <property type="project" value="UniProtKB-SubCell"/>
</dbReference>
<accession>A0A2D0R5I6</accession>
<evidence type="ECO:0000256" key="7">
    <source>
        <dbReference type="SAM" id="SignalP"/>
    </source>
</evidence>
<evidence type="ECO:0000256" key="4">
    <source>
        <dbReference type="ARBA" id="ARBA00023180"/>
    </source>
</evidence>
<dbReference type="OrthoDB" id="9427418at2759"/>
<dbReference type="AlphaFoldDB" id="A0A2D0R5I6"/>
<proteinExistence type="predicted"/>
<comment type="subcellular location">
    <subcellularLocation>
        <location evidence="1">Membrane</location>
    </subcellularLocation>
</comment>
<dbReference type="Gene3D" id="2.60.40.10">
    <property type="entry name" value="Immunoglobulins"/>
    <property type="match status" value="2"/>
</dbReference>
<keyword evidence="9" id="KW-1185">Reference proteome</keyword>
<dbReference type="PROSITE" id="PS50835">
    <property type="entry name" value="IG_LIKE"/>
    <property type="match status" value="1"/>
</dbReference>
<feature type="chain" id="PRO_5013130299" evidence="7">
    <location>
        <begin position="23"/>
        <end position="271"/>
    </location>
</feature>
<dbReference type="PANTHER" id="PTHR12080:SF48">
    <property type="entry name" value="IMMUNOGLOBULIN SUBTYPE DOMAIN-CONTAINING PROTEIN"/>
    <property type="match status" value="1"/>
</dbReference>
<dbReference type="RefSeq" id="XP_017325872.1">
    <property type="nucleotide sequence ID" value="XM_017470383.3"/>
</dbReference>
<protein>
    <submittedName>
        <fullName evidence="10">Lymphocyte function-associated antigen 3 isoform X1</fullName>
    </submittedName>
</protein>
<organism evidence="9 10">
    <name type="scientific">Ictalurus punctatus</name>
    <name type="common">Channel catfish</name>
    <name type="synonym">Silurus punctatus</name>
    <dbReference type="NCBI Taxonomy" id="7998"/>
    <lineage>
        <taxon>Eukaryota</taxon>
        <taxon>Metazoa</taxon>
        <taxon>Chordata</taxon>
        <taxon>Craniata</taxon>
        <taxon>Vertebrata</taxon>
        <taxon>Euteleostomi</taxon>
        <taxon>Actinopterygii</taxon>
        <taxon>Neopterygii</taxon>
        <taxon>Teleostei</taxon>
        <taxon>Ostariophysi</taxon>
        <taxon>Siluriformes</taxon>
        <taxon>Ictaluridae</taxon>
        <taxon>Ictalurus</taxon>
    </lineage>
</organism>
<dbReference type="InterPro" id="IPR015631">
    <property type="entry name" value="CD2/SLAM_rcpt"/>
</dbReference>
<keyword evidence="6" id="KW-1133">Transmembrane helix</keyword>
<evidence type="ECO:0000256" key="5">
    <source>
        <dbReference type="SAM" id="MobiDB-lite"/>
    </source>
</evidence>
<keyword evidence="3 6" id="KW-0472">Membrane</keyword>
<dbReference type="CTD" id="965"/>
<sequence>MVNDGLSLLVYFVIFSVDYVYSEDFKTGTNHTFRPSIQGPIERIDWRYNGNLVVDWDSGSDPTWFRLKERASLDIKTGDLTLQLKKEDSGLFKGQFQVNGILHYFERTITVIDPVPKPKVTCEQNGVNITLRCSVDPSVQAEFTWSGPNGLSQSGNSLHITKESEERVYFCTAKNKVSNSETEFSLKSCPPQAEDDEKDAFPIGAIVGVLIVLVLIGLVFVGVFWKKIKVYLPAGFPGGTAGGTSNEPMSNGECDQPLTAGVLNRNVDPPK</sequence>
<name>A0A2D0R5I6_ICTPU</name>
<evidence type="ECO:0000259" key="8">
    <source>
        <dbReference type="PROSITE" id="PS50835"/>
    </source>
</evidence>
<reference evidence="9" key="1">
    <citation type="journal article" date="2016" name="Nat. Commun.">
        <title>The channel catfish genome sequence provides insights into the evolution of scale formation in teleosts.</title>
        <authorList>
            <person name="Liu Z."/>
            <person name="Liu S."/>
            <person name="Yao J."/>
            <person name="Bao L."/>
            <person name="Zhang J."/>
            <person name="Li Y."/>
            <person name="Jiang C."/>
            <person name="Sun L."/>
            <person name="Wang R."/>
            <person name="Zhang Y."/>
            <person name="Zhou T."/>
            <person name="Zeng Q."/>
            <person name="Fu Q."/>
            <person name="Gao S."/>
            <person name="Li N."/>
            <person name="Koren S."/>
            <person name="Jiang Y."/>
            <person name="Zimin A."/>
            <person name="Xu P."/>
            <person name="Phillippy A.M."/>
            <person name="Geng X."/>
            <person name="Song L."/>
            <person name="Sun F."/>
            <person name="Li C."/>
            <person name="Wang X."/>
            <person name="Chen A."/>
            <person name="Jin Y."/>
            <person name="Yuan Z."/>
            <person name="Yang Y."/>
            <person name="Tan S."/>
            <person name="Peatman E."/>
            <person name="Lu J."/>
            <person name="Qin Z."/>
            <person name="Dunham R."/>
            <person name="Li Z."/>
            <person name="Sonstegard T."/>
            <person name="Feng J."/>
            <person name="Danzmann R.G."/>
            <person name="Schroeder S."/>
            <person name="Scheffler B."/>
            <person name="Duke M.V."/>
            <person name="Ballard L."/>
            <person name="Kucuktas H."/>
            <person name="Kaltenboeck L."/>
            <person name="Liu H."/>
            <person name="Armbruster J."/>
            <person name="Xie Y."/>
            <person name="Kirby M.L."/>
            <person name="Tian Y."/>
            <person name="Flanagan M.E."/>
            <person name="Mu W."/>
            <person name="Waldbieser G.C."/>
        </authorList>
    </citation>
    <scope>NUCLEOTIDE SEQUENCE [LARGE SCALE GENOMIC DNA]</scope>
    <source>
        <strain evidence="9">SDA103</strain>
    </source>
</reference>
<keyword evidence="6" id="KW-0812">Transmembrane</keyword>
<dbReference type="CDD" id="cd00096">
    <property type="entry name" value="Ig"/>
    <property type="match status" value="1"/>
</dbReference>
<reference evidence="10" key="2">
    <citation type="submission" date="2025-08" db="UniProtKB">
        <authorList>
            <consortium name="RefSeq"/>
        </authorList>
    </citation>
    <scope>IDENTIFICATION</scope>
    <source>
        <tissue evidence="10">Blood</tissue>
    </source>
</reference>
<evidence type="ECO:0000256" key="2">
    <source>
        <dbReference type="ARBA" id="ARBA00022729"/>
    </source>
</evidence>
<dbReference type="InterPro" id="IPR007110">
    <property type="entry name" value="Ig-like_dom"/>
</dbReference>
<dbReference type="GeneID" id="108266719"/>
<dbReference type="Proteomes" id="UP000221080">
    <property type="component" value="Chromosome 6"/>
</dbReference>
<feature type="domain" description="Ig-like" evidence="8">
    <location>
        <begin position="116"/>
        <end position="187"/>
    </location>
</feature>
<gene>
    <name evidence="10" type="primary">cd58</name>
</gene>
<evidence type="ECO:0000313" key="10">
    <source>
        <dbReference type="RefSeq" id="XP_017325872.1"/>
    </source>
</evidence>
<keyword evidence="2 7" id="KW-0732">Signal</keyword>
<evidence type="ECO:0000256" key="3">
    <source>
        <dbReference type="ARBA" id="ARBA00023136"/>
    </source>
</evidence>
<dbReference type="KEGG" id="ipu:108266719"/>
<evidence type="ECO:0000313" key="9">
    <source>
        <dbReference type="Proteomes" id="UP000221080"/>
    </source>
</evidence>
<dbReference type="InterPro" id="IPR013783">
    <property type="entry name" value="Ig-like_fold"/>
</dbReference>
<keyword evidence="4" id="KW-0325">Glycoprotein</keyword>
<dbReference type="InterPro" id="IPR036179">
    <property type="entry name" value="Ig-like_dom_sf"/>
</dbReference>
<dbReference type="SUPFAM" id="SSF48726">
    <property type="entry name" value="Immunoglobulin"/>
    <property type="match status" value="1"/>
</dbReference>
<dbReference type="PANTHER" id="PTHR12080">
    <property type="entry name" value="SIGNALING LYMPHOCYTIC ACTIVATION MOLECULE"/>
    <property type="match status" value="1"/>
</dbReference>
<feature type="region of interest" description="Disordered" evidence="5">
    <location>
        <begin position="243"/>
        <end position="271"/>
    </location>
</feature>
<evidence type="ECO:0000256" key="6">
    <source>
        <dbReference type="SAM" id="Phobius"/>
    </source>
</evidence>
<feature type="transmembrane region" description="Helical" evidence="6">
    <location>
        <begin position="200"/>
        <end position="225"/>
    </location>
</feature>